<organism evidence="2 3">
    <name type="scientific">Hypsibius exemplaris</name>
    <name type="common">Freshwater tardigrade</name>
    <dbReference type="NCBI Taxonomy" id="2072580"/>
    <lineage>
        <taxon>Eukaryota</taxon>
        <taxon>Metazoa</taxon>
        <taxon>Ecdysozoa</taxon>
        <taxon>Tardigrada</taxon>
        <taxon>Eutardigrada</taxon>
        <taxon>Parachela</taxon>
        <taxon>Hypsibioidea</taxon>
        <taxon>Hypsibiidae</taxon>
        <taxon>Hypsibius</taxon>
    </lineage>
</organism>
<gene>
    <name evidence="2" type="ORF">BV898_12350</name>
</gene>
<reference evidence="3" key="1">
    <citation type="submission" date="2017-01" db="EMBL/GenBank/DDBJ databases">
        <title>Comparative genomics of anhydrobiosis in the tardigrade Hypsibius dujardini.</title>
        <authorList>
            <person name="Yoshida Y."/>
            <person name="Koutsovoulos G."/>
            <person name="Laetsch D."/>
            <person name="Stevens L."/>
            <person name="Kumar S."/>
            <person name="Horikawa D."/>
            <person name="Ishino K."/>
            <person name="Komine S."/>
            <person name="Tomita M."/>
            <person name="Blaxter M."/>
            <person name="Arakawa K."/>
        </authorList>
    </citation>
    <scope>NUCLEOTIDE SEQUENCE [LARGE SCALE GENOMIC DNA]</scope>
    <source>
        <strain evidence="3">Z151</strain>
    </source>
</reference>
<comment type="caution">
    <text evidence="2">The sequence shown here is derived from an EMBL/GenBank/DDBJ whole genome shotgun (WGS) entry which is preliminary data.</text>
</comment>
<dbReference type="EMBL" id="MTYJ01000124">
    <property type="protein sequence ID" value="OQV13398.1"/>
    <property type="molecule type" value="Genomic_DNA"/>
</dbReference>
<dbReference type="PROSITE" id="PS51257">
    <property type="entry name" value="PROKAR_LIPOPROTEIN"/>
    <property type="match status" value="1"/>
</dbReference>
<evidence type="ECO:0000313" key="3">
    <source>
        <dbReference type="Proteomes" id="UP000192578"/>
    </source>
</evidence>
<keyword evidence="1" id="KW-0472">Membrane</keyword>
<keyword evidence="1" id="KW-0812">Transmembrane</keyword>
<accession>A0A1W0WDX9</accession>
<feature type="transmembrane region" description="Helical" evidence="1">
    <location>
        <begin position="168"/>
        <end position="188"/>
    </location>
</feature>
<name>A0A1W0WDX9_HYPEX</name>
<dbReference type="Proteomes" id="UP000192578">
    <property type="component" value="Unassembled WGS sequence"/>
</dbReference>
<protein>
    <submittedName>
        <fullName evidence="2">Uncharacterized protein</fullName>
    </submittedName>
</protein>
<evidence type="ECO:0000256" key="1">
    <source>
        <dbReference type="SAM" id="Phobius"/>
    </source>
</evidence>
<feature type="transmembrane region" description="Helical" evidence="1">
    <location>
        <begin position="87"/>
        <end position="108"/>
    </location>
</feature>
<dbReference type="OrthoDB" id="10068190at2759"/>
<feature type="transmembrane region" description="Helical" evidence="1">
    <location>
        <begin position="137"/>
        <end position="156"/>
    </location>
</feature>
<keyword evidence="1" id="KW-1133">Transmembrane helix</keyword>
<proteinExistence type="predicted"/>
<keyword evidence="3" id="KW-1185">Reference proteome</keyword>
<sequence>MCRTGSHQDYHGLGMANLIFGIACTILPDHTAYSSDNFFQLFDSSTATLVSATSAITVINGLFLLVAGVLLLVIARRMVENTDYHRLTQVALVFLLISILISPITFALNVVSTNDASDDTFTPPTQDGNNSPAMQSLGFQNGTISLTTLFQLFMAFDRYADYRYGTSAALTLISAGCFFMNIACAIIITRQYNFRCFGRNAAPQPQMTEIVVANGDATRIQYQNQINDDRAIVIAPLPERPGSGGIHGHAHFQDASVPYRNPAFA</sequence>
<feature type="transmembrane region" description="Helical" evidence="1">
    <location>
        <begin position="48"/>
        <end position="75"/>
    </location>
</feature>
<dbReference type="AlphaFoldDB" id="A0A1W0WDX9"/>
<evidence type="ECO:0000313" key="2">
    <source>
        <dbReference type="EMBL" id="OQV13398.1"/>
    </source>
</evidence>
<feature type="transmembrane region" description="Helical" evidence="1">
    <location>
        <begin position="12"/>
        <end position="28"/>
    </location>
</feature>